<reference evidence="7" key="1">
    <citation type="journal article" date="2020" name="mSystems">
        <title>Genome- and Community-Level Interaction Insights into Carbon Utilization and Element Cycling Functions of Hydrothermarchaeota in Hydrothermal Sediment.</title>
        <authorList>
            <person name="Zhou Z."/>
            <person name="Liu Y."/>
            <person name="Xu W."/>
            <person name="Pan J."/>
            <person name="Luo Z.H."/>
            <person name="Li M."/>
        </authorList>
    </citation>
    <scope>NUCLEOTIDE SEQUENCE [LARGE SCALE GENOMIC DNA]</scope>
    <source>
        <strain evidence="7">HyVt-527</strain>
    </source>
</reference>
<dbReference type="NCBIfam" id="TIGR04183">
    <property type="entry name" value="Por_Secre_tail"/>
    <property type="match status" value="1"/>
</dbReference>
<gene>
    <name evidence="7" type="ORF">ENJ89_09230</name>
</gene>
<accession>A0A7V5PQG9</accession>
<feature type="domain" description="Peptidase S8/S53" evidence="6">
    <location>
        <begin position="11"/>
        <end position="258"/>
    </location>
</feature>
<evidence type="ECO:0000256" key="4">
    <source>
        <dbReference type="ARBA" id="ARBA00022825"/>
    </source>
</evidence>
<dbReference type="InterPro" id="IPR036852">
    <property type="entry name" value="Peptidase_S8/S53_dom_sf"/>
</dbReference>
<comment type="caution">
    <text evidence="7">The sequence shown here is derived from an EMBL/GenBank/DDBJ whole genome shotgun (WGS) entry which is preliminary data.</text>
</comment>
<dbReference type="EMBL" id="DROD01000590">
    <property type="protein sequence ID" value="HHJ53362.1"/>
    <property type="molecule type" value="Genomic_DNA"/>
</dbReference>
<protein>
    <submittedName>
        <fullName evidence="7">T9SS type A sorting domain-containing protein</fullName>
    </submittedName>
</protein>
<dbReference type="Gene3D" id="2.60.40.4070">
    <property type="match status" value="1"/>
</dbReference>
<evidence type="ECO:0000259" key="6">
    <source>
        <dbReference type="Pfam" id="PF00082"/>
    </source>
</evidence>
<dbReference type="SUPFAM" id="SSF52743">
    <property type="entry name" value="Subtilisin-like"/>
    <property type="match status" value="1"/>
</dbReference>
<proteinExistence type="inferred from homology"/>
<dbReference type="PROSITE" id="PS51892">
    <property type="entry name" value="SUBTILASE"/>
    <property type="match status" value="1"/>
</dbReference>
<feature type="non-terminal residue" evidence="7">
    <location>
        <position position="1"/>
    </location>
</feature>
<dbReference type="Pfam" id="PF00082">
    <property type="entry name" value="Peptidase_S8"/>
    <property type="match status" value="1"/>
</dbReference>
<keyword evidence="2" id="KW-0645">Protease</keyword>
<dbReference type="InterPro" id="IPR000209">
    <property type="entry name" value="Peptidase_S8/S53_dom"/>
</dbReference>
<evidence type="ECO:0000256" key="1">
    <source>
        <dbReference type="ARBA" id="ARBA00011073"/>
    </source>
</evidence>
<organism evidence="7">
    <name type="scientific">Caldithrix abyssi</name>
    <dbReference type="NCBI Taxonomy" id="187145"/>
    <lineage>
        <taxon>Bacteria</taxon>
        <taxon>Pseudomonadati</taxon>
        <taxon>Calditrichota</taxon>
        <taxon>Calditrichia</taxon>
        <taxon>Calditrichales</taxon>
        <taxon>Calditrichaceae</taxon>
        <taxon>Caldithrix</taxon>
    </lineage>
</organism>
<dbReference type="InterPro" id="IPR026444">
    <property type="entry name" value="Secre_tail"/>
</dbReference>
<dbReference type="InterPro" id="IPR023828">
    <property type="entry name" value="Peptidase_S8_Ser-AS"/>
</dbReference>
<dbReference type="Proteomes" id="UP000886124">
    <property type="component" value="Unassembled WGS sequence"/>
</dbReference>
<dbReference type="PANTHER" id="PTHR43806:SF67">
    <property type="entry name" value="EGF-LIKE DOMAIN-CONTAINING PROTEIN"/>
    <property type="match status" value="1"/>
</dbReference>
<sequence length="378" mass="39918">LNHHIAFDSLDVQATYDFIHDDESVDDSEFNATEGTHGTKTLSTIGGYVPGELIGPAFKATYLLAKTEVDATETPVEEDYWVAGLEWADSLGADLVSSSLGYIDWYSWEDMDGETAVTTVAADQAVHNGMLVFNSAGNEGNNDSHNTLIAPADGDSVMAIAAVTSSGERSSFSSVGPSADGRTKPDLAAMGSSVYTASSSDSTGFVYSSGTSFSCPLSAGAAALLLCAHPELTPVEVQQALKATASQADAPDNLLGWGIIDAAAALDYIDSVSGFAEKEIVPQSAYLAQNYPNPFGRGQGAKAPRSTVIPFQLRIPAQVELAVFNTLGQRVKTLVLGARPAGSYRVTFDAADLASGIYIYRLTTDRGFSRVRKMILLR</sequence>
<evidence type="ECO:0000256" key="5">
    <source>
        <dbReference type="PROSITE-ProRule" id="PRU01240"/>
    </source>
</evidence>
<keyword evidence="3" id="KW-0378">Hydrolase</keyword>
<keyword evidence="4" id="KW-0720">Serine protease</keyword>
<evidence type="ECO:0000313" key="7">
    <source>
        <dbReference type="EMBL" id="HHJ53362.1"/>
    </source>
</evidence>
<dbReference type="PROSITE" id="PS00138">
    <property type="entry name" value="SUBTILASE_SER"/>
    <property type="match status" value="1"/>
</dbReference>
<dbReference type="PANTHER" id="PTHR43806">
    <property type="entry name" value="PEPTIDASE S8"/>
    <property type="match status" value="1"/>
</dbReference>
<dbReference type="Gene3D" id="3.40.50.200">
    <property type="entry name" value="Peptidase S8/S53 domain"/>
    <property type="match status" value="1"/>
</dbReference>
<evidence type="ECO:0000256" key="2">
    <source>
        <dbReference type="ARBA" id="ARBA00022670"/>
    </source>
</evidence>
<comment type="caution">
    <text evidence="5">Lacks conserved residue(s) required for the propagation of feature annotation.</text>
</comment>
<dbReference type="GO" id="GO:0004252">
    <property type="term" value="F:serine-type endopeptidase activity"/>
    <property type="evidence" value="ECO:0007669"/>
    <property type="project" value="InterPro"/>
</dbReference>
<dbReference type="InterPro" id="IPR050131">
    <property type="entry name" value="Peptidase_S8_subtilisin-like"/>
</dbReference>
<comment type="similarity">
    <text evidence="1 5">Belongs to the peptidase S8 family.</text>
</comment>
<dbReference type="InterPro" id="IPR015500">
    <property type="entry name" value="Peptidase_S8_subtilisin-rel"/>
</dbReference>
<dbReference type="GO" id="GO:0006508">
    <property type="term" value="P:proteolysis"/>
    <property type="evidence" value="ECO:0007669"/>
    <property type="project" value="UniProtKB-KW"/>
</dbReference>
<name>A0A7V5PQG9_CALAY</name>
<evidence type="ECO:0000256" key="3">
    <source>
        <dbReference type="ARBA" id="ARBA00022801"/>
    </source>
</evidence>
<dbReference type="PRINTS" id="PR00723">
    <property type="entry name" value="SUBTILISIN"/>
</dbReference>
<dbReference type="AlphaFoldDB" id="A0A7V5PQG9"/>